<reference evidence="1 2" key="1">
    <citation type="journal article" date="2022" name="bioRxiv">
        <title>Genomics of Preaxostyla Flagellates Illuminates Evolutionary Transitions and the Path Towards Mitochondrial Loss.</title>
        <authorList>
            <person name="Novak L.V.F."/>
            <person name="Treitli S.C."/>
            <person name="Pyrih J."/>
            <person name="Halakuc P."/>
            <person name="Pipaliya S.V."/>
            <person name="Vacek V."/>
            <person name="Brzon O."/>
            <person name="Soukal P."/>
            <person name="Eme L."/>
            <person name="Dacks J.B."/>
            <person name="Karnkowska A."/>
            <person name="Elias M."/>
            <person name="Hampl V."/>
        </authorList>
    </citation>
    <scope>NUCLEOTIDE SEQUENCE [LARGE SCALE GENOMIC DNA]</scope>
    <source>
        <strain evidence="1">NAU3</strain>
        <tissue evidence="1">Gut</tissue>
    </source>
</reference>
<evidence type="ECO:0008006" key="3">
    <source>
        <dbReference type="Google" id="ProtNLM"/>
    </source>
</evidence>
<sequence>MIGVDFCLHCVVSHTHLDLRIAFISLDTLANIIERDPPSLTLLPSPIFPSSSPHQQYSGLSFLDALTKKLRIVFFKFQRNLSLDPSHLQKYIQVSKDDPSQITRSLSFCSCSFLLPTRLLTADPPIEVDSEIIRELILFVKEALLTILTNISTIDTLIASLRSDSSPTTPLVSGVDTQMVEPLKELRDDCKQFVINVWNFFADINFKIADPHKSTFQTIILDDPSFPDLILNTLQLNHKDIRWNTVTALSNIVIMYPSQKEQFMKVNLVGRMFETVDFVSLPLSESHTLFELTQFIAFMFLPIGETEEAHVEQYPLIRVSVFEPAKQFIIFIFHNSDKFILNEEFKADFESFLCWIHRHIKNMELRSDEHNSDIVSELAKWEIQTMVEMEKEEHFKIVFMTMLNRSQEWNRDKRERQKRREVRLREEGWDDGIELRVVGIEVDTNQNIHDYARLFRIELALNANGF</sequence>
<evidence type="ECO:0000313" key="1">
    <source>
        <dbReference type="EMBL" id="KAK2961112.1"/>
    </source>
</evidence>
<accession>A0ABQ9YBG6</accession>
<protein>
    <recommendedName>
        <fullName evidence="3">FPL domain-containing protein</fullName>
    </recommendedName>
</protein>
<name>A0ABQ9YBG6_9EUKA</name>
<dbReference type="Proteomes" id="UP001281761">
    <property type="component" value="Unassembled WGS sequence"/>
</dbReference>
<organism evidence="1 2">
    <name type="scientific">Blattamonas nauphoetae</name>
    <dbReference type="NCBI Taxonomy" id="2049346"/>
    <lineage>
        <taxon>Eukaryota</taxon>
        <taxon>Metamonada</taxon>
        <taxon>Preaxostyla</taxon>
        <taxon>Oxymonadida</taxon>
        <taxon>Blattamonas</taxon>
    </lineage>
</organism>
<evidence type="ECO:0000313" key="2">
    <source>
        <dbReference type="Proteomes" id="UP001281761"/>
    </source>
</evidence>
<dbReference type="InterPro" id="IPR016024">
    <property type="entry name" value="ARM-type_fold"/>
</dbReference>
<proteinExistence type="predicted"/>
<dbReference type="SUPFAM" id="SSF48371">
    <property type="entry name" value="ARM repeat"/>
    <property type="match status" value="1"/>
</dbReference>
<keyword evidence="2" id="KW-1185">Reference proteome</keyword>
<dbReference type="EMBL" id="JARBJD010000018">
    <property type="protein sequence ID" value="KAK2961112.1"/>
    <property type="molecule type" value="Genomic_DNA"/>
</dbReference>
<comment type="caution">
    <text evidence="1">The sequence shown here is derived from an EMBL/GenBank/DDBJ whole genome shotgun (WGS) entry which is preliminary data.</text>
</comment>
<gene>
    <name evidence="1" type="ORF">BLNAU_3880</name>
</gene>